<evidence type="ECO:0000256" key="1">
    <source>
        <dbReference type="SAM" id="MobiDB-lite"/>
    </source>
</evidence>
<feature type="compositionally biased region" description="Low complexity" evidence="1">
    <location>
        <begin position="72"/>
        <end position="82"/>
    </location>
</feature>
<feature type="non-terminal residue" evidence="2">
    <location>
        <position position="1"/>
    </location>
</feature>
<feature type="compositionally biased region" description="Basic and acidic residues" evidence="1">
    <location>
        <begin position="375"/>
        <end position="386"/>
    </location>
</feature>
<evidence type="ECO:0000313" key="2">
    <source>
        <dbReference type="EMBL" id="KAK4180269.1"/>
    </source>
</evidence>
<feature type="compositionally biased region" description="Polar residues" evidence="1">
    <location>
        <begin position="1"/>
        <end position="18"/>
    </location>
</feature>
<reference evidence="2" key="2">
    <citation type="submission" date="2023-05" db="EMBL/GenBank/DDBJ databases">
        <authorList>
            <consortium name="Lawrence Berkeley National Laboratory"/>
            <person name="Steindorff A."/>
            <person name="Hensen N."/>
            <person name="Bonometti L."/>
            <person name="Westerberg I."/>
            <person name="Brannstrom I.O."/>
            <person name="Guillou S."/>
            <person name="Cros-Aarteil S."/>
            <person name="Calhoun S."/>
            <person name="Haridas S."/>
            <person name="Kuo A."/>
            <person name="Mondo S."/>
            <person name="Pangilinan J."/>
            <person name="Riley R."/>
            <person name="Labutti K."/>
            <person name="Andreopoulos B."/>
            <person name="Lipzen A."/>
            <person name="Chen C."/>
            <person name="Yanf M."/>
            <person name="Daum C."/>
            <person name="Ng V."/>
            <person name="Clum A."/>
            <person name="Ohm R."/>
            <person name="Martin F."/>
            <person name="Silar P."/>
            <person name="Natvig D."/>
            <person name="Lalanne C."/>
            <person name="Gautier V."/>
            <person name="Ament-Velasquez S.L."/>
            <person name="Kruys A."/>
            <person name="Hutchinson M.I."/>
            <person name="Powell A.J."/>
            <person name="Barry K."/>
            <person name="Miller A.N."/>
            <person name="Grigoriev I.V."/>
            <person name="Debuchy R."/>
            <person name="Gladieux P."/>
            <person name="Thoren M.H."/>
            <person name="Johannesson H."/>
        </authorList>
    </citation>
    <scope>NUCLEOTIDE SEQUENCE</scope>
    <source>
        <strain evidence="2">CBS 892.96</strain>
    </source>
</reference>
<feature type="compositionally biased region" description="Low complexity" evidence="1">
    <location>
        <begin position="137"/>
        <end position="149"/>
    </location>
</feature>
<reference evidence="2" key="1">
    <citation type="journal article" date="2023" name="Mol. Phylogenet. Evol.">
        <title>Genome-scale phylogeny and comparative genomics of the fungal order Sordariales.</title>
        <authorList>
            <person name="Hensen N."/>
            <person name="Bonometti L."/>
            <person name="Westerberg I."/>
            <person name="Brannstrom I.O."/>
            <person name="Guillou S."/>
            <person name="Cros-Aarteil S."/>
            <person name="Calhoun S."/>
            <person name="Haridas S."/>
            <person name="Kuo A."/>
            <person name="Mondo S."/>
            <person name="Pangilinan J."/>
            <person name="Riley R."/>
            <person name="LaButti K."/>
            <person name="Andreopoulos B."/>
            <person name="Lipzen A."/>
            <person name="Chen C."/>
            <person name="Yan M."/>
            <person name="Daum C."/>
            <person name="Ng V."/>
            <person name="Clum A."/>
            <person name="Steindorff A."/>
            <person name="Ohm R.A."/>
            <person name="Martin F."/>
            <person name="Silar P."/>
            <person name="Natvig D.O."/>
            <person name="Lalanne C."/>
            <person name="Gautier V."/>
            <person name="Ament-Velasquez S.L."/>
            <person name="Kruys A."/>
            <person name="Hutchinson M.I."/>
            <person name="Powell A.J."/>
            <person name="Barry K."/>
            <person name="Miller A.N."/>
            <person name="Grigoriev I.V."/>
            <person name="Debuchy R."/>
            <person name="Gladieux P."/>
            <person name="Hiltunen Thoren M."/>
            <person name="Johannesson H."/>
        </authorList>
    </citation>
    <scope>NUCLEOTIDE SEQUENCE</scope>
    <source>
        <strain evidence="2">CBS 892.96</strain>
    </source>
</reference>
<feature type="compositionally biased region" description="Basic and acidic residues" evidence="1">
    <location>
        <begin position="445"/>
        <end position="454"/>
    </location>
</feature>
<dbReference type="Proteomes" id="UP001302321">
    <property type="component" value="Unassembled WGS sequence"/>
</dbReference>
<feature type="compositionally biased region" description="Polar residues" evidence="1">
    <location>
        <begin position="93"/>
        <end position="102"/>
    </location>
</feature>
<feature type="region of interest" description="Disordered" evidence="1">
    <location>
        <begin position="337"/>
        <end position="530"/>
    </location>
</feature>
<feature type="compositionally biased region" description="Polar residues" evidence="1">
    <location>
        <begin position="150"/>
        <end position="174"/>
    </location>
</feature>
<dbReference type="EMBL" id="MU866101">
    <property type="protein sequence ID" value="KAK4180269.1"/>
    <property type="molecule type" value="Genomic_DNA"/>
</dbReference>
<gene>
    <name evidence="2" type="ORF">QBC36DRAFT_178161</name>
</gene>
<proteinExistence type="predicted"/>
<feature type="region of interest" description="Disordered" evidence="1">
    <location>
        <begin position="137"/>
        <end position="174"/>
    </location>
</feature>
<accession>A0AAN6WEJ1</accession>
<keyword evidence="3" id="KW-1185">Reference proteome</keyword>
<feature type="compositionally biased region" description="Basic and acidic residues" evidence="1">
    <location>
        <begin position="337"/>
        <end position="358"/>
    </location>
</feature>
<protein>
    <submittedName>
        <fullName evidence="2">Uncharacterized protein</fullName>
    </submittedName>
</protein>
<feature type="compositionally biased region" description="Basic and acidic residues" evidence="1">
    <location>
        <begin position="468"/>
        <end position="489"/>
    </location>
</feature>
<feature type="region of interest" description="Disordered" evidence="1">
    <location>
        <begin position="1"/>
        <end position="36"/>
    </location>
</feature>
<name>A0AAN6WEJ1_9PEZI</name>
<evidence type="ECO:0000313" key="3">
    <source>
        <dbReference type="Proteomes" id="UP001302321"/>
    </source>
</evidence>
<organism evidence="2 3">
    <name type="scientific">Triangularia setosa</name>
    <dbReference type="NCBI Taxonomy" id="2587417"/>
    <lineage>
        <taxon>Eukaryota</taxon>
        <taxon>Fungi</taxon>
        <taxon>Dikarya</taxon>
        <taxon>Ascomycota</taxon>
        <taxon>Pezizomycotina</taxon>
        <taxon>Sordariomycetes</taxon>
        <taxon>Sordariomycetidae</taxon>
        <taxon>Sordariales</taxon>
        <taxon>Podosporaceae</taxon>
        <taxon>Triangularia</taxon>
    </lineage>
</organism>
<comment type="caution">
    <text evidence="2">The sequence shown here is derived from an EMBL/GenBank/DDBJ whole genome shotgun (WGS) entry which is preliminary data.</text>
</comment>
<sequence length="530" mass="58513">QERTGSSPSHGHLTSSRVRLSPKAMAQNPNHSTAFLGRRARAKEFIKKPFKKIFIKPGLFLAFTQQQQLSSSTQQSSTSFAQPTSLPHHGEPTSRSPQQLSSLYSRRRFSPTGQLIRGFFDESSSSSSLQLAYSSTQLSKSSTTQPSSQFPDQHQASPSKEQPGSISASHTAHSTEQFHTFPHHQHQAPHKFQPRLSQISFRKPSVTMSGSVSLLIEETHEFKNLPAVERANAFIKHVVFEENKELSEEKANHIKIKCDKTWAELVDLGTFNETDGTQQCQKLVRAPVIGEEICHKLWLRLANIARKGNYTNEVTNLDAARSNLLIEGKAEALRKKAAEKANKDAAKKKAKENRRASESLRLSPRPKTEPGAGKKAGEGEVPKDKAPFWQAPDPHKPKLPPPEMAVKDTPIPDGKLAQLEGDKEAIEPLLSPGRKTVVFANELATAKKEGESSRRNRGAAAGSDLEETTAKDAENKNKQKATEVKESRPKNARSRSFSGRLSSTGSRFSYGLGSGISKDLKDEKPRKKSI</sequence>
<feature type="region of interest" description="Disordered" evidence="1">
    <location>
        <begin position="72"/>
        <end position="102"/>
    </location>
</feature>
<feature type="compositionally biased region" description="Basic and acidic residues" evidence="1">
    <location>
        <begin position="518"/>
        <end position="530"/>
    </location>
</feature>
<feature type="compositionally biased region" description="Polar residues" evidence="1">
    <location>
        <begin position="494"/>
        <end position="507"/>
    </location>
</feature>
<dbReference type="AlphaFoldDB" id="A0AAN6WEJ1"/>